<evidence type="ECO:0000313" key="2">
    <source>
        <dbReference type="WBParaSite" id="GPLIN_000805800"/>
    </source>
</evidence>
<name>A0A183C5B3_GLOPA</name>
<protein>
    <submittedName>
        <fullName evidence="2">Phage protein</fullName>
    </submittedName>
</protein>
<evidence type="ECO:0000313" key="1">
    <source>
        <dbReference type="Proteomes" id="UP000050741"/>
    </source>
</evidence>
<keyword evidence="1" id="KW-1185">Reference proteome</keyword>
<reference evidence="1" key="1">
    <citation type="submission" date="2014-05" db="EMBL/GenBank/DDBJ databases">
        <title>The genome and life-stage specific transcriptomes of Globodera pallida elucidate key aspects of plant parasitism by a cyst nematode.</title>
        <authorList>
            <person name="Cotton J.A."/>
            <person name="Lilley C.J."/>
            <person name="Jones L.M."/>
            <person name="Kikuchi T."/>
            <person name="Reid A.J."/>
            <person name="Thorpe P."/>
            <person name="Tsai I.J."/>
            <person name="Beasley H."/>
            <person name="Blok V."/>
            <person name="Cock P.J.A."/>
            <person name="Van den Akker S.E."/>
            <person name="Holroyd N."/>
            <person name="Hunt M."/>
            <person name="Mantelin S."/>
            <person name="Naghra H."/>
            <person name="Pain A."/>
            <person name="Palomares-Rius J.E."/>
            <person name="Zarowiecki M."/>
            <person name="Berriman M."/>
            <person name="Jones J.T."/>
            <person name="Urwin P.E."/>
        </authorList>
    </citation>
    <scope>NUCLEOTIDE SEQUENCE [LARGE SCALE GENOMIC DNA]</scope>
    <source>
        <strain evidence="1">Lindley</strain>
    </source>
</reference>
<dbReference type="WBParaSite" id="GPLIN_000805800">
    <property type="protein sequence ID" value="GPLIN_000805800"/>
    <property type="gene ID" value="GPLIN_000805800"/>
</dbReference>
<accession>A0A183C5B3</accession>
<sequence length="162" mass="18658">MELFDEPLWNYAKAIQIDSHECKAVLQFAVALIQRLKLTTITDIGNELDFVKTIQNIASKDNIKVIPRKRISQTANRKELEQENALKNCKFMHSLSKYSLTIYEIIKMANILGEINDGQIWISPSDSEKLCDGKPKKEEIREQFKDNSMLQYAKVIEVEIAP</sequence>
<dbReference type="AlphaFoldDB" id="A0A183C5B3"/>
<dbReference type="Proteomes" id="UP000050741">
    <property type="component" value="Unassembled WGS sequence"/>
</dbReference>
<organism evidence="1 2">
    <name type="scientific">Globodera pallida</name>
    <name type="common">Potato cyst nematode worm</name>
    <name type="synonym">Heterodera pallida</name>
    <dbReference type="NCBI Taxonomy" id="36090"/>
    <lineage>
        <taxon>Eukaryota</taxon>
        <taxon>Metazoa</taxon>
        <taxon>Ecdysozoa</taxon>
        <taxon>Nematoda</taxon>
        <taxon>Chromadorea</taxon>
        <taxon>Rhabditida</taxon>
        <taxon>Tylenchina</taxon>
        <taxon>Tylenchomorpha</taxon>
        <taxon>Tylenchoidea</taxon>
        <taxon>Heteroderidae</taxon>
        <taxon>Heteroderinae</taxon>
        <taxon>Globodera</taxon>
    </lineage>
</organism>
<reference evidence="2" key="2">
    <citation type="submission" date="2016-06" db="UniProtKB">
        <authorList>
            <consortium name="WormBaseParasite"/>
        </authorList>
    </citation>
    <scope>IDENTIFICATION</scope>
</reference>
<proteinExistence type="predicted"/>